<feature type="transmembrane region" description="Helical" evidence="14">
    <location>
        <begin position="67"/>
        <end position="88"/>
    </location>
</feature>
<dbReference type="AlphaFoldDB" id="A0A8C9QI86"/>
<dbReference type="Pfam" id="PF04906">
    <property type="entry name" value="Tweety"/>
    <property type="match status" value="1"/>
</dbReference>
<evidence type="ECO:0000256" key="9">
    <source>
        <dbReference type="ARBA" id="ARBA00023173"/>
    </source>
</evidence>
<sequence length="487" mass="53232">QQWHCSGGSGQWWRITWLHGRPSLLFLGLLAAICLGLNLAFLAAYLVCACCCRPDPMVQTKQRSSCCVTWTAVVAGLVCCAAVGAGFYGNSETHDGAHQLIYSLENANHTFSGIDELVSENAQKLQVDLEQHLARLNELFAARGDYIQTLKFMQQMAGSIVAQLSGLPVWREVTTQLTELSDQTGYVEYYRWLSYLLLFILDLVICFIACLGLAKRSKCLLASTLCCGVLALLLSWASLAADSAAAVGTSDFCVAPDTFILNNTQGHISTEVTRYYLYCGQSVSSPFQQALTTFQRSLTTMQIQVVGLLQFAVPLFPTAEVRPPARGPLENESISSIHPHPPPDPLDYLDALTGICYDGIEGLLYLGLFSLLATLTFSTLICVGPRAWKHLSSRDRDYNDIDDDDPFNPQARRIAAHNQGLACPPPTQTLLSPLLSPRNQAMLFGGNPRYENVPLIGRGSPPPTVSALSGTLSDFFLFLFLPSFTGD</sequence>
<keyword evidence="12 14" id="KW-0407">Ion channel</keyword>
<dbReference type="Proteomes" id="UP000694422">
    <property type="component" value="Unplaced"/>
</dbReference>
<keyword evidence="11 14" id="KW-0868">Chloride</keyword>
<keyword evidence="4" id="KW-1003">Cell membrane</keyword>
<dbReference type="InterPro" id="IPR006990">
    <property type="entry name" value="Tweety"/>
</dbReference>
<keyword evidence="5 14" id="KW-0812">Transmembrane</keyword>
<keyword evidence="16" id="KW-1185">Reference proteome</keyword>
<feature type="transmembrane region" description="Helical" evidence="14">
    <location>
        <begin position="192"/>
        <end position="213"/>
    </location>
</feature>
<dbReference type="Ensembl" id="ENSSDAT00000028989.1">
    <property type="protein sequence ID" value="ENSSDAP00000025348.1"/>
    <property type="gene ID" value="ENSSDAG00000023033.1"/>
</dbReference>
<evidence type="ECO:0000256" key="7">
    <source>
        <dbReference type="ARBA" id="ARBA00023065"/>
    </source>
</evidence>
<organism evidence="15 16">
    <name type="scientific">Spermophilus dauricus</name>
    <name type="common">Daurian ground squirrel</name>
    <dbReference type="NCBI Taxonomy" id="99837"/>
    <lineage>
        <taxon>Eukaryota</taxon>
        <taxon>Metazoa</taxon>
        <taxon>Chordata</taxon>
        <taxon>Craniata</taxon>
        <taxon>Vertebrata</taxon>
        <taxon>Euteleostomi</taxon>
        <taxon>Mammalia</taxon>
        <taxon>Eutheria</taxon>
        <taxon>Euarchontoglires</taxon>
        <taxon>Glires</taxon>
        <taxon>Rodentia</taxon>
        <taxon>Sciuromorpha</taxon>
        <taxon>Sciuridae</taxon>
        <taxon>Xerinae</taxon>
        <taxon>Marmotini</taxon>
        <taxon>Spermophilus</taxon>
    </lineage>
</organism>
<keyword evidence="7 14" id="KW-0406">Ion transport</keyword>
<keyword evidence="3 14" id="KW-0813">Transport</keyword>
<feature type="transmembrane region" description="Helical" evidence="14">
    <location>
        <begin position="220"/>
        <end position="241"/>
    </location>
</feature>
<keyword evidence="6 14" id="KW-1133">Transmembrane helix</keyword>
<comment type="subcellular location">
    <subcellularLocation>
        <location evidence="1 14">Cell membrane</location>
        <topology evidence="1 14">Multi-pass membrane protein</topology>
    </subcellularLocation>
</comment>
<evidence type="ECO:0000256" key="13">
    <source>
        <dbReference type="ARBA" id="ARBA00044642"/>
    </source>
</evidence>
<comment type="function">
    <text evidence="14">Probable chloride channel.</text>
</comment>
<dbReference type="GO" id="GO:0005229">
    <property type="term" value="F:intracellularly calcium-gated chloride channel activity"/>
    <property type="evidence" value="ECO:0007669"/>
    <property type="project" value="TreeGrafter"/>
</dbReference>
<evidence type="ECO:0000256" key="1">
    <source>
        <dbReference type="ARBA" id="ARBA00004651"/>
    </source>
</evidence>
<evidence type="ECO:0000256" key="3">
    <source>
        <dbReference type="ARBA" id="ARBA00022448"/>
    </source>
</evidence>
<evidence type="ECO:0000256" key="14">
    <source>
        <dbReference type="RuleBase" id="RU361114"/>
    </source>
</evidence>
<keyword evidence="9 14" id="KW-0869">Chloride channel</keyword>
<accession>A0A8C9QI86</accession>
<evidence type="ECO:0000256" key="5">
    <source>
        <dbReference type="ARBA" id="ARBA00022692"/>
    </source>
</evidence>
<dbReference type="GO" id="GO:0005886">
    <property type="term" value="C:plasma membrane"/>
    <property type="evidence" value="ECO:0007669"/>
    <property type="project" value="UniProtKB-SubCell"/>
</dbReference>
<evidence type="ECO:0000256" key="10">
    <source>
        <dbReference type="ARBA" id="ARBA00023180"/>
    </source>
</evidence>
<evidence type="ECO:0000313" key="16">
    <source>
        <dbReference type="Proteomes" id="UP000694422"/>
    </source>
</evidence>
<dbReference type="PANTHER" id="PTHR12424:SF6">
    <property type="entry name" value="PROTEIN TWEETY HOMOLOG 2"/>
    <property type="match status" value="1"/>
</dbReference>
<keyword evidence="10" id="KW-0325">Glycoprotein</keyword>
<evidence type="ECO:0000256" key="6">
    <source>
        <dbReference type="ARBA" id="ARBA00022989"/>
    </source>
</evidence>
<keyword evidence="8 14" id="KW-0472">Membrane</keyword>
<evidence type="ECO:0000256" key="8">
    <source>
        <dbReference type="ARBA" id="ARBA00023136"/>
    </source>
</evidence>
<dbReference type="GO" id="GO:0072320">
    <property type="term" value="F:volume-sensitive chloride channel activity"/>
    <property type="evidence" value="ECO:0007669"/>
    <property type="project" value="TreeGrafter"/>
</dbReference>
<name>A0A8C9QI86_SPEDA</name>
<comment type="catalytic activity">
    <reaction evidence="13">
        <text>L-glutamate(out) = L-glutamate(in)</text>
        <dbReference type="Rhea" id="RHEA:66336"/>
        <dbReference type="ChEBI" id="CHEBI:29985"/>
    </reaction>
    <physiologicalReaction direction="right-to-left" evidence="13">
        <dbReference type="Rhea" id="RHEA:66338"/>
    </physiologicalReaction>
</comment>
<evidence type="ECO:0000256" key="4">
    <source>
        <dbReference type="ARBA" id="ARBA00022475"/>
    </source>
</evidence>
<comment type="similarity">
    <text evidence="2 14">Belongs to the tweety family.</text>
</comment>
<evidence type="ECO:0000256" key="11">
    <source>
        <dbReference type="ARBA" id="ARBA00023214"/>
    </source>
</evidence>
<proteinExistence type="inferred from homology"/>
<reference evidence="15" key="1">
    <citation type="submission" date="2025-08" db="UniProtKB">
        <authorList>
            <consortium name="Ensembl"/>
        </authorList>
    </citation>
    <scope>IDENTIFICATION</scope>
</reference>
<evidence type="ECO:0000313" key="15">
    <source>
        <dbReference type="Ensembl" id="ENSSDAP00000025348.1"/>
    </source>
</evidence>
<dbReference type="PANTHER" id="PTHR12424">
    <property type="entry name" value="TWEETY-RELATED"/>
    <property type="match status" value="1"/>
</dbReference>
<reference evidence="15" key="2">
    <citation type="submission" date="2025-09" db="UniProtKB">
        <authorList>
            <consortium name="Ensembl"/>
        </authorList>
    </citation>
    <scope>IDENTIFICATION</scope>
</reference>
<evidence type="ECO:0000256" key="12">
    <source>
        <dbReference type="ARBA" id="ARBA00023303"/>
    </source>
</evidence>
<evidence type="ECO:0000256" key="2">
    <source>
        <dbReference type="ARBA" id="ARBA00009849"/>
    </source>
</evidence>
<dbReference type="GO" id="GO:0034707">
    <property type="term" value="C:chloride channel complex"/>
    <property type="evidence" value="ECO:0007669"/>
    <property type="project" value="UniProtKB-UniRule"/>
</dbReference>
<feature type="transmembrane region" description="Helical" evidence="14">
    <location>
        <begin position="363"/>
        <end position="384"/>
    </location>
</feature>
<protein>
    <recommendedName>
        <fullName evidence="14">Protein tweety homolog</fullName>
    </recommendedName>
</protein>
<feature type="transmembrane region" description="Helical" evidence="14">
    <location>
        <begin position="24"/>
        <end position="47"/>
    </location>
</feature>